<evidence type="ECO:0000256" key="4">
    <source>
        <dbReference type="ARBA" id="ARBA00022692"/>
    </source>
</evidence>
<evidence type="ECO:0000256" key="2">
    <source>
        <dbReference type="ARBA" id="ARBA00008149"/>
    </source>
</evidence>
<evidence type="ECO:0000256" key="5">
    <source>
        <dbReference type="ARBA" id="ARBA00022741"/>
    </source>
</evidence>
<evidence type="ECO:0000256" key="3">
    <source>
        <dbReference type="ARBA" id="ARBA00022475"/>
    </source>
</evidence>
<evidence type="ECO:0000313" key="11">
    <source>
        <dbReference type="EMBL" id="SCG58458.1"/>
    </source>
</evidence>
<keyword evidence="3" id="KW-1003">Cell membrane</keyword>
<dbReference type="RefSeq" id="WP_091062571.1">
    <property type="nucleotide sequence ID" value="NZ_FMDM01000006.1"/>
</dbReference>
<dbReference type="GO" id="GO:0005524">
    <property type="term" value="F:ATP binding"/>
    <property type="evidence" value="ECO:0007669"/>
    <property type="project" value="UniProtKB-KW"/>
</dbReference>
<dbReference type="STRING" id="745366.GA0070213_10662"/>
<gene>
    <name evidence="11" type="ORF">GA0070213_10662</name>
</gene>
<dbReference type="Pfam" id="PF05108">
    <property type="entry name" value="T7SS_ESX1_EccB"/>
    <property type="match status" value="1"/>
</dbReference>
<evidence type="ECO:0000256" key="1">
    <source>
        <dbReference type="ARBA" id="ARBA00004162"/>
    </source>
</evidence>
<proteinExistence type="inferred from homology"/>
<comment type="similarity">
    <text evidence="2">Belongs to the EccB family.</text>
</comment>
<dbReference type="PANTHER" id="PTHR40765:SF2">
    <property type="entry name" value="ESX-2 SECRETION SYSTEM ATPASE ECCB2"/>
    <property type="match status" value="1"/>
</dbReference>
<accession>A0A1C5IJ87</accession>
<evidence type="ECO:0000256" key="7">
    <source>
        <dbReference type="ARBA" id="ARBA00022840"/>
    </source>
</evidence>
<dbReference type="InterPro" id="IPR044857">
    <property type="entry name" value="T7SS_EccB_R1"/>
</dbReference>
<keyword evidence="9 10" id="KW-0472">Membrane</keyword>
<feature type="transmembrane region" description="Helical" evidence="10">
    <location>
        <begin position="37"/>
        <end position="58"/>
    </location>
</feature>
<name>A0A1C5IJ87_9ACTN</name>
<dbReference type="AlphaFoldDB" id="A0A1C5IJ87"/>
<dbReference type="GO" id="GO:0005576">
    <property type="term" value="C:extracellular region"/>
    <property type="evidence" value="ECO:0007669"/>
    <property type="project" value="TreeGrafter"/>
</dbReference>
<dbReference type="InterPro" id="IPR042485">
    <property type="entry name" value="T7SS_EccB_R3"/>
</dbReference>
<dbReference type="Gene3D" id="3.30.2390.20">
    <property type="entry name" value="Type VII secretion system EccB, repeat 1 domain"/>
    <property type="match status" value="1"/>
</dbReference>
<keyword evidence="7" id="KW-0067">ATP-binding</keyword>
<sequence length="489" mass="50605">MRTRRDQVQAYRFVTRRIVSALLAGDPETNDLPMRRLGMAVFGSVIAAAVVLGGVGAYGQLTSNSAPLAANTVVIERETGATYYFGDDQVLHPTLNYASARLVVNDASSEVRTMSQASIKDRPRGRMVGIVGAPDDLPDRRSLVGLPWSVCDVPDPNDPQRSTTRLLIDRSLPGGTPLTDQAVLVRTSDARYLLTGGARLRVAGDEQALVALKMAGATNLTVGQQLLNAVPVGPVLRKPTIDSDGRPSGLTVADRPARIGQVYQAAGQYYVLTRQGLATVREVTALLLQGGGGGVTQITPDEAGRLYTDQRLEPEGLPARMPTLHEVRPGRTVLCATYRAGPAGQPPTTTLEVFDSPPAELTASTAVPARQGGRDAVRTAESVLLPGGKGALVQATAGESGKPAAGSTVYLITAQGIRYPLGADGGDARSALGYGDVPPVAVPASLLALVPTGPTLDRAGALTYFDAGAVPEGAASPSAGGEAAQVPGG</sequence>
<dbReference type="OrthoDB" id="3847604at2"/>
<evidence type="ECO:0000256" key="9">
    <source>
        <dbReference type="ARBA" id="ARBA00023136"/>
    </source>
</evidence>
<dbReference type="InterPro" id="IPR007795">
    <property type="entry name" value="T7SS_EccB"/>
</dbReference>
<keyword evidence="12" id="KW-1185">Reference proteome</keyword>
<dbReference type="Gene3D" id="2.40.50.910">
    <property type="entry name" value="Type VII secretion system EccB, repeat 3 domain"/>
    <property type="match status" value="1"/>
</dbReference>
<dbReference type="GO" id="GO:0005886">
    <property type="term" value="C:plasma membrane"/>
    <property type="evidence" value="ECO:0007669"/>
    <property type="project" value="UniProtKB-SubCell"/>
</dbReference>
<dbReference type="Proteomes" id="UP000199360">
    <property type="component" value="Unassembled WGS sequence"/>
</dbReference>
<evidence type="ECO:0000256" key="10">
    <source>
        <dbReference type="SAM" id="Phobius"/>
    </source>
</evidence>
<keyword evidence="5" id="KW-0547">Nucleotide-binding</keyword>
<dbReference type="GO" id="GO:0016787">
    <property type="term" value="F:hydrolase activity"/>
    <property type="evidence" value="ECO:0007669"/>
    <property type="project" value="UniProtKB-KW"/>
</dbReference>
<protein>
    <submittedName>
        <fullName evidence="11">Type VII secretion protein EccB</fullName>
    </submittedName>
</protein>
<evidence type="ECO:0000256" key="6">
    <source>
        <dbReference type="ARBA" id="ARBA00022801"/>
    </source>
</evidence>
<organism evidence="11 12">
    <name type="scientific">Micromonospora humi</name>
    <dbReference type="NCBI Taxonomy" id="745366"/>
    <lineage>
        <taxon>Bacteria</taxon>
        <taxon>Bacillati</taxon>
        <taxon>Actinomycetota</taxon>
        <taxon>Actinomycetes</taxon>
        <taxon>Micromonosporales</taxon>
        <taxon>Micromonosporaceae</taxon>
        <taxon>Micromonospora</taxon>
    </lineage>
</organism>
<evidence type="ECO:0000256" key="8">
    <source>
        <dbReference type="ARBA" id="ARBA00022989"/>
    </source>
</evidence>
<keyword evidence="6" id="KW-0378">Hydrolase</keyword>
<dbReference type="EMBL" id="FMDM01000006">
    <property type="protein sequence ID" value="SCG58458.1"/>
    <property type="molecule type" value="Genomic_DNA"/>
</dbReference>
<reference evidence="12" key="1">
    <citation type="submission" date="2016-06" db="EMBL/GenBank/DDBJ databases">
        <authorList>
            <person name="Varghese N."/>
            <person name="Submissions Spin"/>
        </authorList>
    </citation>
    <scope>NUCLEOTIDE SEQUENCE [LARGE SCALE GENOMIC DNA]</scope>
    <source>
        <strain evidence="12">DSM 45647</strain>
    </source>
</reference>
<keyword evidence="4 10" id="KW-0812">Transmembrane</keyword>
<dbReference type="NCBIfam" id="TIGR03919">
    <property type="entry name" value="T7SS_EccB"/>
    <property type="match status" value="1"/>
</dbReference>
<dbReference type="PANTHER" id="PTHR40765">
    <property type="entry name" value="ESX-2 SECRETION SYSTEM ATPASE ECCB2"/>
    <property type="match status" value="1"/>
</dbReference>
<evidence type="ECO:0000313" key="12">
    <source>
        <dbReference type="Proteomes" id="UP000199360"/>
    </source>
</evidence>
<comment type="subcellular location">
    <subcellularLocation>
        <location evidence="1">Cell membrane</location>
        <topology evidence="1">Single-pass membrane protein</topology>
    </subcellularLocation>
</comment>
<keyword evidence="8 10" id="KW-1133">Transmembrane helix</keyword>